<evidence type="ECO:0000256" key="10">
    <source>
        <dbReference type="ARBA" id="ARBA00022958"/>
    </source>
</evidence>
<keyword evidence="11 12" id="KW-0119">Carbohydrate metabolism</keyword>
<keyword evidence="9 12" id="KW-0460">Magnesium</keyword>
<feature type="binding site" evidence="12">
    <location>
        <begin position="256"/>
        <end position="257"/>
    </location>
    <ligand>
        <name>ATP</name>
        <dbReference type="ChEBI" id="CHEBI:30616"/>
    </ligand>
</feature>
<comment type="activity regulation">
    <text evidence="12">Activated by a monovalent cation that binds near, but not in, the active site. The most likely occupant of the site in vivo is potassium. Ion binding induces a conformational change that may alter substrate affinity.</text>
</comment>
<evidence type="ECO:0000259" key="13">
    <source>
        <dbReference type="Pfam" id="PF00294"/>
    </source>
</evidence>
<keyword evidence="5 12" id="KW-0479">Metal-binding</keyword>
<evidence type="ECO:0000256" key="5">
    <source>
        <dbReference type="ARBA" id="ARBA00022723"/>
    </source>
</evidence>
<dbReference type="InterPro" id="IPR002173">
    <property type="entry name" value="Carboh/pur_kinase_PfkB_CS"/>
</dbReference>
<dbReference type="SUPFAM" id="SSF53613">
    <property type="entry name" value="Ribokinase-like"/>
    <property type="match status" value="1"/>
</dbReference>
<dbReference type="PANTHER" id="PTHR10584">
    <property type="entry name" value="SUGAR KINASE"/>
    <property type="match status" value="1"/>
</dbReference>
<keyword evidence="4 12" id="KW-0808">Transferase</keyword>
<feature type="domain" description="Carbohydrate kinase PfkB" evidence="13">
    <location>
        <begin position="6"/>
        <end position="269"/>
    </location>
</feature>
<dbReference type="Gene3D" id="3.40.1190.20">
    <property type="match status" value="1"/>
</dbReference>
<evidence type="ECO:0000256" key="3">
    <source>
        <dbReference type="ARBA" id="ARBA00016943"/>
    </source>
</evidence>
<feature type="binding site" evidence="12">
    <location>
        <begin position="14"/>
        <end position="16"/>
    </location>
    <ligand>
        <name>substrate</name>
    </ligand>
</feature>
<feature type="binding site" evidence="12">
    <location>
        <position position="274"/>
    </location>
    <ligand>
        <name>K(+)</name>
        <dbReference type="ChEBI" id="CHEBI:29103"/>
    </ligand>
</feature>
<dbReference type="EnsemblMetazoa" id="PPAI010909-RA">
    <property type="protein sequence ID" value="PPAI010909-PA"/>
    <property type="gene ID" value="PPAI010909"/>
</dbReference>
<evidence type="ECO:0000256" key="9">
    <source>
        <dbReference type="ARBA" id="ARBA00022842"/>
    </source>
</evidence>
<comment type="caution">
    <text evidence="12">Lacks conserved residue(s) required for the propagation of feature annotation.</text>
</comment>
<proteinExistence type="inferred from homology"/>
<feature type="active site" description="Proton acceptor" evidence="12">
    <location>
        <position position="257"/>
    </location>
</feature>
<evidence type="ECO:0000256" key="8">
    <source>
        <dbReference type="ARBA" id="ARBA00022840"/>
    </source>
</evidence>
<evidence type="ECO:0000256" key="1">
    <source>
        <dbReference type="ARBA" id="ARBA00005380"/>
    </source>
</evidence>
<keyword evidence="7 12" id="KW-0418">Kinase</keyword>
<dbReference type="InterPro" id="IPR011877">
    <property type="entry name" value="Ribokinase"/>
</dbReference>
<dbReference type="VEuPathDB" id="VectorBase:PPAI010909"/>
<dbReference type="PANTHER" id="PTHR10584:SF166">
    <property type="entry name" value="RIBOKINASE"/>
    <property type="match status" value="1"/>
</dbReference>
<sequence length="296" mass="31299">MVENVDVIVLGSCIMDFISYVPRIPKVGETIHGSRFATGFGGKGANQCVAASRLGSRCAMVGKLGQDSWGQAYRDHLQQEGIDISHLSQIDGQSTGIAQINVSESDGANNIVIVVGANNSLSVPDADLAAQHFPKARVLVCQLETPMSATIRALELFPGISILNAAPALEDTPQKLLQSPTIFCVNETEASLMTKLPVESVLEAKKAIEVLQEMGANTVIITLGANGAVFREKASLTTVHVKIPPVDSVVDTTGAGDAFIGALAHLLAKVENPDFSTHLTKTTIPIKKSFLAIFNV</sequence>
<accession>A0A1B0GQU7</accession>
<dbReference type="EMBL" id="AJVK01019348">
    <property type="status" value="NOT_ANNOTATED_CDS"/>
    <property type="molecule type" value="Genomic_DNA"/>
</dbReference>
<dbReference type="HAMAP" id="MF_01987">
    <property type="entry name" value="Ribokinase"/>
    <property type="match status" value="1"/>
</dbReference>
<keyword evidence="6 12" id="KW-0547">Nucleotide-binding</keyword>
<keyword evidence="8 12" id="KW-0067">ATP-binding</keyword>
<comment type="subunit">
    <text evidence="12">Homodimer.</text>
</comment>
<comment type="function">
    <text evidence="12">Catalyzes the phosphorylation of ribose at O-5 in a reaction requiring ATP and magnesium. The resulting D-ribose-5-phosphate can then be used either for sythesis of nucleotides, histidine, and tryptophan, or as a component of the pentose phosphate pathway.</text>
</comment>
<dbReference type="CDD" id="cd01174">
    <property type="entry name" value="ribokinase"/>
    <property type="match status" value="1"/>
</dbReference>
<dbReference type="AlphaFoldDB" id="A0A1B0GQU7"/>
<evidence type="ECO:0000256" key="12">
    <source>
        <dbReference type="HAMAP-Rule" id="MF_03215"/>
    </source>
</evidence>
<feature type="binding site" evidence="12">
    <location>
        <position position="186"/>
    </location>
    <ligand>
        <name>ATP</name>
        <dbReference type="ChEBI" id="CHEBI:30616"/>
    </ligand>
</feature>
<feature type="binding site" evidence="12">
    <location>
        <position position="257"/>
    </location>
    <ligand>
        <name>substrate</name>
    </ligand>
</feature>
<comment type="cofactor">
    <cofactor evidence="12">
        <name>Mg(2+)</name>
        <dbReference type="ChEBI" id="CHEBI:18420"/>
    </cofactor>
    <text evidence="12">Requires a divalent cation, most likely magnesium in vivo, as an electrophilic catalyst to aid phosphoryl group transfer. It is the chelate of the metal and the nucleotide that is the actual substrate.</text>
</comment>
<protein>
    <recommendedName>
        <fullName evidence="3 12">Ribokinase</fullName>
        <shortName evidence="12">RK</shortName>
        <ecNumber evidence="2 12">2.7.1.15</ecNumber>
    </recommendedName>
</protein>
<dbReference type="GO" id="GO:0005829">
    <property type="term" value="C:cytosol"/>
    <property type="evidence" value="ECO:0007669"/>
    <property type="project" value="TreeGrafter"/>
</dbReference>
<comment type="subcellular location">
    <subcellularLocation>
        <location evidence="12">Cytoplasm</location>
    </subcellularLocation>
    <subcellularLocation>
        <location evidence="12">Nucleus</location>
    </subcellularLocation>
</comment>
<dbReference type="Pfam" id="PF00294">
    <property type="entry name" value="PfkB"/>
    <property type="match status" value="1"/>
</dbReference>
<dbReference type="InterPro" id="IPR002139">
    <property type="entry name" value="Ribo/fructo_kinase"/>
</dbReference>
<dbReference type="InterPro" id="IPR029056">
    <property type="entry name" value="Ribokinase-like"/>
</dbReference>
<evidence type="ECO:0000256" key="7">
    <source>
        <dbReference type="ARBA" id="ARBA00022777"/>
    </source>
</evidence>
<feature type="binding site" evidence="12">
    <location>
        <begin position="222"/>
        <end position="227"/>
    </location>
    <ligand>
        <name>ATP</name>
        <dbReference type="ChEBI" id="CHEBI:30616"/>
    </ligand>
</feature>
<evidence type="ECO:0000313" key="15">
    <source>
        <dbReference type="Proteomes" id="UP000092462"/>
    </source>
</evidence>
<dbReference type="GO" id="GO:0046872">
    <property type="term" value="F:metal ion binding"/>
    <property type="evidence" value="ECO:0007669"/>
    <property type="project" value="UniProtKB-KW"/>
</dbReference>
<dbReference type="EC" id="2.7.1.15" evidence="2 12"/>
<name>A0A1B0GQU7_PHLPP</name>
<dbReference type="GO" id="GO:0005524">
    <property type="term" value="F:ATP binding"/>
    <property type="evidence" value="ECO:0007669"/>
    <property type="project" value="UniProtKB-UniRule"/>
</dbReference>
<feature type="binding site" evidence="12">
    <location>
        <position position="253"/>
    </location>
    <ligand>
        <name>K(+)</name>
        <dbReference type="ChEBI" id="CHEBI:29103"/>
    </ligand>
</feature>
<feature type="binding site" evidence="12">
    <location>
        <position position="144"/>
    </location>
    <ligand>
        <name>substrate</name>
    </ligand>
</feature>
<evidence type="ECO:0000256" key="2">
    <source>
        <dbReference type="ARBA" id="ARBA00012035"/>
    </source>
</evidence>
<keyword evidence="12" id="KW-0963">Cytoplasm</keyword>
<dbReference type="PROSITE" id="PS00584">
    <property type="entry name" value="PFKB_KINASES_2"/>
    <property type="match status" value="1"/>
</dbReference>
<dbReference type="GO" id="GO:0004747">
    <property type="term" value="F:ribokinase activity"/>
    <property type="evidence" value="ECO:0007669"/>
    <property type="project" value="UniProtKB-UniRule"/>
</dbReference>
<comment type="similarity">
    <text evidence="12">Belongs to the carbohydrate kinase PfkB family. Ribokinase subfamily.</text>
</comment>
<dbReference type="Proteomes" id="UP000092462">
    <property type="component" value="Unassembled WGS sequence"/>
</dbReference>
<comment type="pathway">
    <text evidence="12">Carbohydrate metabolism; D-ribose degradation; D-ribose 5-phosphate from beta-D-ribopyranose: step 2/2.</text>
</comment>
<feature type="binding site" evidence="12">
    <location>
        <begin position="42"/>
        <end position="46"/>
    </location>
    <ligand>
        <name>substrate</name>
    </ligand>
</feature>
<dbReference type="VEuPathDB" id="VectorBase:PPAPM1_004164"/>
<organism evidence="14 15">
    <name type="scientific">Phlebotomus papatasi</name>
    <name type="common">Sandfly</name>
    <dbReference type="NCBI Taxonomy" id="29031"/>
    <lineage>
        <taxon>Eukaryota</taxon>
        <taxon>Metazoa</taxon>
        <taxon>Ecdysozoa</taxon>
        <taxon>Arthropoda</taxon>
        <taxon>Hexapoda</taxon>
        <taxon>Insecta</taxon>
        <taxon>Pterygota</taxon>
        <taxon>Neoptera</taxon>
        <taxon>Endopterygota</taxon>
        <taxon>Diptera</taxon>
        <taxon>Nematocera</taxon>
        <taxon>Psychodoidea</taxon>
        <taxon>Psychodidae</taxon>
        <taxon>Phlebotomus</taxon>
        <taxon>Phlebotomus</taxon>
    </lineage>
</organism>
<evidence type="ECO:0000256" key="6">
    <source>
        <dbReference type="ARBA" id="ARBA00022741"/>
    </source>
</evidence>
<dbReference type="PRINTS" id="PR00990">
    <property type="entry name" value="RIBOKINASE"/>
</dbReference>
<evidence type="ECO:0000313" key="14">
    <source>
        <dbReference type="EnsemblMetazoa" id="PPAI010909-PA"/>
    </source>
</evidence>
<comment type="catalytic activity">
    <reaction evidence="12">
        <text>D-ribose + ATP = D-ribose 5-phosphate + ADP + H(+)</text>
        <dbReference type="Rhea" id="RHEA:13697"/>
        <dbReference type="ChEBI" id="CHEBI:15378"/>
        <dbReference type="ChEBI" id="CHEBI:30616"/>
        <dbReference type="ChEBI" id="CHEBI:47013"/>
        <dbReference type="ChEBI" id="CHEBI:78346"/>
        <dbReference type="ChEBI" id="CHEBI:456216"/>
        <dbReference type="EC" id="2.7.1.15"/>
    </reaction>
</comment>
<keyword evidence="12" id="KW-0539">Nucleus</keyword>
<feature type="binding site" evidence="12">
    <location>
        <position position="277"/>
    </location>
    <ligand>
        <name>K(+)</name>
        <dbReference type="ChEBI" id="CHEBI:29103"/>
    </ligand>
</feature>
<evidence type="ECO:0000256" key="11">
    <source>
        <dbReference type="ARBA" id="ARBA00023277"/>
    </source>
</evidence>
<dbReference type="GO" id="GO:0005634">
    <property type="term" value="C:nucleus"/>
    <property type="evidence" value="ECO:0007669"/>
    <property type="project" value="UniProtKB-SubCell"/>
</dbReference>
<feature type="binding site" evidence="12">
    <location>
        <position position="251"/>
    </location>
    <ligand>
        <name>K(+)</name>
        <dbReference type="ChEBI" id="CHEBI:29103"/>
    </ligand>
</feature>
<dbReference type="GO" id="GO:0019303">
    <property type="term" value="P:D-ribose catabolic process"/>
    <property type="evidence" value="ECO:0007669"/>
    <property type="project" value="UniProtKB-UniRule"/>
</dbReference>
<evidence type="ECO:0000256" key="4">
    <source>
        <dbReference type="ARBA" id="ARBA00022679"/>
    </source>
</evidence>
<reference evidence="14" key="1">
    <citation type="submission" date="2022-08" db="UniProtKB">
        <authorList>
            <consortium name="EnsemblMetazoa"/>
        </authorList>
    </citation>
    <scope>IDENTIFICATION</scope>
    <source>
        <strain evidence="14">Israel</strain>
    </source>
</reference>
<dbReference type="InterPro" id="IPR011611">
    <property type="entry name" value="PfkB_dom"/>
</dbReference>
<keyword evidence="15" id="KW-1185">Reference proteome</keyword>
<keyword evidence="10 12" id="KW-0630">Potassium</keyword>
<comment type="similarity">
    <text evidence="1">Belongs to the carbohydrate kinase pfkB family.</text>
</comment>